<keyword evidence="6" id="KW-1185">Reference proteome</keyword>
<dbReference type="InterPro" id="IPR000571">
    <property type="entry name" value="Znf_CCCH"/>
</dbReference>
<feature type="compositionally biased region" description="Low complexity" evidence="2">
    <location>
        <begin position="206"/>
        <end position="216"/>
    </location>
</feature>
<evidence type="ECO:0000256" key="2">
    <source>
        <dbReference type="SAM" id="MobiDB-lite"/>
    </source>
</evidence>
<evidence type="ECO:0000313" key="5">
    <source>
        <dbReference type="EMBL" id="OLP95064.1"/>
    </source>
</evidence>
<feature type="compositionally biased region" description="Low complexity" evidence="2">
    <location>
        <begin position="139"/>
        <end position="156"/>
    </location>
</feature>
<dbReference type="InterPro" id="IPR001584">
    <property type="entry name" value="Integrase_cat-core"/>
</dbReference>
<dbReference type="InterPro" id="IPR012337">
    <property type="entry name" value="RNaseH-like_sf"/>
</dbReference>
<feature type="region of interest" description="Disordered" evidence="2">
    <location>
        <begin position="1358"/>
        <end position="1396"/>
    </location>
</feature>
<dbReference type="SUPFAM" id="SSF53098">
    <property type="entry name" value="Ribonuclease H-like"/>
    <property type="match status" value="1"/>
</dbReference>
<accession>A0A1Q9DIR9</accession>
<dbReference type="PROSITE" id="PS50103">
    <property type="entry name" value="ZF_C3H1"/>
    <property type="match status" value="1"/>
</dbReference>
<reference evidence="5 6" key="1">
    <citation type="submission" date="2016-02" db="EMBL/GenBank/DDBJ databases">
        <title>Genome analysis of coral dinoflagellate symbionts highlights evolutionary adaptations to a symbiotic lifestyle.</title>
        <authorList>
            <person name="Aranda M."/>
            <person name="Li Y."/>
            <person name="Liew Y.J."/>
            <person name="Baumgarten S."/>
            <person name="Simakov O."/>
            <person name="Wilson M."/>
            <person name="Piel J."/>
            <person name="Ashoor H."/>
            <person name="Bougouffa S."/>
            <person name="Bajic V.B."/>
            <person name="Ryu T."/>
            <person name="Ravasi T."/>
            <person name="Bayer T."/>
            <person name="Micklem G."/>
            <person name="Kim H."/>
            <person name="Bhak J."/>
            <person name="Lajeunesse T.C."/>
            <person name="Voolstra C.R."/>
        </authorList>
    </citation>
    <scope>NUCLEOTIDE SEQUENCE [LARGE SCALE GENOMIC DNA]</scope>
    <source>
        <strain evidence="5 6">CCMP2467</strain>
    </source>
</reference>
<dbReference type="OrthoDB" id="437812at2759"/>
<feature type="region of interest" description="Disordered" evidence="2">
    <location>
        <begin position="771"/>
        <end position="847"/>
    </location>
</feature>
<dbReference type="Proteomes" id="UP000186817">
    <property type="component" value="Unassembled WGS sequence"/>
</dbReference>
<name>A0A1Q9DIR9_SYMMI</name>
<feature type="compositionally biased region" description="Low complexity" evidence="2">
    <location>
        <begin position="371"/>
        <end position="384"/>
    </location>
</feature>
<evidence type="ECO:0000259" key="3">
    <source>
        <dbReference type="PROSITE" id="PS50103"/>
    </source>
</evidence>
<feature type="zinc finger region" description="C3H1-type" evidence="1">
    <location>
        <begin position="728"/>
        <end position="756"/>
    </location>
</feature>
<dbReference type="GO" id="GO:0015074">
    <property type="term" value="P:DNA integration"/>
    <property type="evidence" value="ECO:0007669"/>
    <property type="project" value="InterPro"/>
</dbReference>
<dbReference type="GO" id="GO:0003676">
    <property type="term" value="F:nucleic acid binding"/>
    <property type="evidence" value="ECO:0007669"/>
    <property type="project" value="InterPro"/>
</dbReference>
<keyword evidence="1" id="KW-0862">Zinc</keyword>
<dbReference type="GO" id="GO:0008270">
    <property type="term" value="F:zinc ion binding"/>
    <property type="evidence" value="ECO:0007669"/>
    <property type="project" value="UniProtKB-KW"/>
</dbReference>
<feature type="domain" description="C3H1-type" evidence="3">
    <location>
        <begin position="728"/>
        <end position="756"/>
    </location>
</feature>
<dbReference type="EMBL" id="LSRX01000518">
    <property type="protein sequence ID" value="OLP95064.1"/>
    <property type="molecule type" value="Genomic_DNA"/>
</dbReference>
<evidence type="ECO:0000256" key="1">
    <source>
        <dbReference type="PROSITE-ProRule" id="PRU00723"/>
    </source>
</evidence>
<organism evidence="5 6">
    <name type="scientific">Symbiodinium microadriaticum</name>
    <name type="common">Dinoflagellate</name>
    <name type="synonym">Zooxanthella microadriatica</name>
    <dbReference type="NCBI Taxonomy" id="2951"/>
    <lineage>
        <taxon>Eukaryota</taxon>
        <taxon>Sar</taxon>
        <taxon>Alveolata</taxon>
        <taxon>Dinophyceae</taxon>
        <taxon>Suessiales</taxon>
        <taxon>Symbiodiniaceae</taxon>
        <taxon>Symbiodinium</taxon>
    </lineage>
</organism>
<proteinExistence type="predicted"/>
<dbReference type="PROSITE" id="PS50994">
    <property type="entry name" value="INTEGRASE"/>
    <property type="match status" value="1"/>
</dbReference>
<feature type="compositionally biased region" description="Polar residues" evidence="2">
    <location>
        <begin position="217"/>
        <end position="227"/>
    </location>
</feature>
<evidence type="ECO:0000313" key="6">
    <source>
        <dbReference type="Proteomes" id="UP000186817"/>
    </source>
</evidence>
<protein>
    <submittedName>
        <fullName evidence="5">Transposon Ty2-C Gag-Pol polyprotein</fullName>
    </submittedName>
</protein>
<feature type="region of interest" description="Disordered" evidence="2">
    <location>
        <begin position="132"/>
        <end position="169"/>
    </location>
</feature>
<dbReference type="InterPro" id="IPR036397">
    <property type="entry name" value="RNaseH_sf"/>
</dbReference>
<feature type="region of interest" description="Disordered" evidence="2">
    <location>
        <begin position="686"/>
        <end position="728"/>
    </location>
</feature>
<feature type="compositionally biased region" description="Low complexity" evidence="2">
    <location>
        <begin position="785"/>
        <end position="798"/>
    </location>
</feature>
<dbReference type="Gene3D" id="3.30.420.10">
    <property type="entry name" value="Ribonuclease H-like superfamily/Ribonuclease H"/>
    <property type="match status" value="1"/>
</dbReference>
<feature type="region of interest" description="Disordered" evidence="2">
    <location>
        <begin position="206"/>
        <end position="270"/>
    </location>
</feature>
<feature type="region of interest" description="Disordered" evidence="2">
    <location>
        <begin position="370"/>
        <end position="411"/>
    </location>
</feature>
<feature type="region of interest" description="Disordered" evidence="2">
    <location>
        <begin position="339"/>
        <end position="358"/>
    </location>
</feature>
<feature type="compositionally biased region" description="Gly residues" evidence="2">
    <location>
        <begin position="799"/>
        <end position="811"/>
    </location>
</feature>
<evidence type="ECO:0000259" key="4">
    <source>
        <dbReference type="PROSITE" id="PS50994"/>
    </source>
</evidence>
<feature type="domain" description="Integrase catalytic" evidence="4">
    <location>
        <begin position="1497"/>
        <end position="1591"/>
    </location>
</feature>
<sequence>MQRVLVSGFAVVGPSRAEEIEVPLTAVLEEAPGEEEAEALWLSLAAAYPGFYGNNALQERKSALRRVSAAARQMRRGRGELVVKEASKSFKTPAAAEVKRYRSEGESLVRSFYRNAEEEEEQQAVRMLRRLEERRSRAQSRSRPSTAAPSAETSPLDSPLRRGLARSNSNWAWSPQRRLEPTVATQQDLMMMSFASEWRRAPAIADSAAMEASAGSDGQQQARSQPRMTEDEILEPPYGEPESLGPSVAGVSPGQQGEALPEVVSQEPRGEEVLASLRPAEAIPAVAVEESPESWRFEVQVLPEAQALQDRSLQHGFDAQITSEAQAMHGRVGHRGSEAQALHDRSWQASPEASAVQERATLQKAEVQALQERASQQRSEAQAATDRKRVSGEAKAVGGGSEGSTAMSATTKATISVEGESIEELTGATTAPPALPPGTKLQVRIDGHLRDVVVNDSGGLEAGAVLAGDWLAAVAPLMRQLSPSAQTWWAQNLKEAEDHYERWLRATPQQRLQVKASTMAKSFEAGKYCLVEQRGVQLLLKAVPEAFKTDLIATRTLAVNAIVFAILCRWQPGGKLERAQVLDYLVHPEASGSVEETVEGIRKWRRMVLRASELGAVLPDSSLLLKGLDALTQPGLGDHPVVSFRVAAYRNESSVDFAPTQAKVAELAEYLLAEYEALSIQEDPRAQGTKRQRAAAVKAAAKAEARTGAEQSGLVPPPAPPKAASLGTGDKKVCRFWGSSQGCKKAAQCPDHHDRTLLKGTRRCWACSSDQHLKPDCPWGPPEGPSSSTPSARSADSGPKGGKGPKGSGKGGKTKKGEGAAKLQKAQELTSEEVQEATSGAQPTTTADLLKEATEVIRSLKLKALVVRQERGPTERALEVATEGLEGTGLLDTGASTSMRQARPGELDAGCELRNVNLAVGTVKLFVNPGGTLLSTEDIDPLVSVADLVDMGCQLSWCGQECILTHPERGTIRPSTLNRCPEVPRELALELIGDIEVYRKAQRVVIKALREEAASLSSQDFAVLQHRLCQAARGDDKVGVLMSAWLSHKFGDLPACLVDSIALQSDRLGAGAASKWNRRVRRACERDGAFVVVGHPKAFKEAARPCVVLDVETKELCEPDTWRYLLKLAVDGKLRGVIGTAPADFNLCDTSLPVESRDDLARGRQTLALMVLLELAACFYEPLVCLGHPSGQPAGIVRFPKVVLERQLNRVLCKGKVDLFTNAELPSEALCDVPSFAPGATLWSGCVQEAISVVVRSAVELQTGMLSRAATVRAAGGKADASFRQHLAHDHIPWRRDCRHCVEGGIQSRMHRRIKTPEGFVLSVDLLGKYERGVSEHHPKVVWCLVGCYTVPELSVGPPQDQATAQDSRQDVPGEAEAPDLPSDVDCEEYAPSLPGEPLLDEDLDGLWAHEEEGPMDWEQAEEDSREFVCAADAELREEEVMSREWTDQEKEHLSTSKMYELPFVVPLPNKREETVLDGIAFMITQIQALGYCVTRLHSDRGREFCNKRLRSFLRHRGIFKTTSEGDHYQQNGRVEGMINRIKRQARVLMTAASVEHQYWPFALQHVAARMRSRLSPTLGGPPSHVLPFGTKVYVRNRRWNRKGQRWAARGLVGTVLAPSVEVTKGHVVLLSDGRLMITTTLLTEVMDPAESVPSGKGDMQPLRRDLPIDERPVPVISHRIPTKRTVRSVREVSPVLQEEDAEALRLACNPGTSLQELRDHVLGSRWMRTARPRSRGEVFQGGHTHTLGFFRHGGVLGITAECRLFPGFVALLSRLVKECAPEARWTTLALLVDVDSAVHRDKNNLQGYSNILVPLCVPKVGGGVWCQSERGGDQRCLNNRKMIAGELWPLQALTPFELDPRKYHASQAWSEGSRVVLVAYSLTAIQRAEQSTVGKLRQAGFQLPRQAPSAPRPNYAGVELEPTVQIEELGETVPQGKSGPRVAKLDANNRADVAMQTPVWRQRFTVLYDEQAEQARRRGVRMSRSEWREIRVGHNYGDLDHVRNSPISAFALSMYLARNRSWEDSPELEVIWEGYENPFPWLFGFQPYHLTENNTQFELDRLGEVHSMVRIGYEDAPNLHGYLFRASFGNEGPKWYFIESMMTMEDRFLSAEAVGRVPVPNP</sequence>
<gene>
    <name evidence="5" type="primary">TY2B-C</name>
    <name evidence="5" type="ORF">AK812_SmicGene22861</name>
</gene>
<comment type="caution">
    <text evidence="5">The sequence shown here is derived from an EMBL/GenBank/DDBJ whole genome shotgun (WGS) entry which is preliminary data.</text>
</comment>
<keyword evidence="1" id="KW-0479">Metal-binding</keyword>
<feature type="compositionally biased region" description="Polar residues" evidence="2">
    <location>
        <begin position="836"/>
        <end position="847"/>
    </location>
</feature>
<keyword evidence="1" id="KW-0863">Zinc-finger</keyword>